<dbReference type="SUPFAM" id="SSF81383">
    <property type="entry name" value="F-box domain"/>
    <property type="match status" value="1"/>
</dbReference>
<dbReference type="InterPro" id="IPR036047">
    <property type="entry name" value="F-box-like_dom_sf"/>
</dbReference>
<dbReference type="EMBL" id="DS547147">
    <property type="protein sequence ID" value="EDR00660.1"/>
    <property type="molecule type" value="Genomic_DNA"/>
</dbReference>
<reference evidence="2 3" key="1">
    <citation type="journal article" date="2008" name="Nature">
        <title>The genome of Laccaria bicolor provides insights into mycorrhizal symbiosis.</title>
        <authorList>
            <person name="Martin F."/>
            <person name="Aerts A."/>
            <person name="Ahren D."/>
            <person name="Brun A."/>
            <person name="Danchin E.G.J."/>
            <person name="Duchaussoy F."/>
            <person name="Gibon J."/>
            <person name="Kohler A."/>
            <person name="Lindquist E."/>
            <person name="Pereda V."/>
            <person name="Salamov A."/>
            <person name="Shapiro H.J."/>
            <person name="Wuyts J."/>
            <person name="Blaudez D."/>
            <person name="Buee M."/>
            <person name="Brokstein P."/>
            <person name="Canbaeck B."/>
            <person name="Cohen D."/>
            <person name="Courty P.E."/>
            <person name="Coutinho P.M."/>
            <person name="Delaruelle C."/>
            <person name="Detter J.C."/>
            <person name="Deveau A."/>
            <person name="DiFazio S."/>
            <person name="Duplessis S."/>
            <person name="Fraissinet-Tachet L."/>
            <person name="Lucic E."/>
            <person name="Frey-Klett P."/>
            <person name="Fourrey C."/>
            <person name="Feussner I."/>
            <person name="Gay G."/>
            <person name="Grimwood J."/>
            <person name="Hoegger P.J."/>
            <person name="Jain P."/>
            <person name="Kilaru S."/>
            <person name="Labbe J."/>
            <person name="Lin Y.C."/>
            <person name="Legue V."/>
            <person name="Le Tacon F."/>
            <person name="Marmeisse R."/>
            <person name="Melayah D."/>
            <person name="Montanini B."/>
            <person name="Muratet M."/>
            <person name="Nehls U."/>
            <person name="Niculita-Hirzel H."/>
            <person name="Oudot-Le Secq M.P."/>
            <person name="Peter M."/>
            <person name="Quesneville H."/>
            <person name="Rajashekar B."/>
            <person name="Reich M."/>
            <person name="Rouhier N."/>
            <person name="Schmutz J."/>
            <person name="Yin T."/>
            <person name="Chalot M."/>
            <person name="Henrissat B."/>
            <person name="Kuees U."/>
            <person name="Lucas S."/>
            <person name="Van de Peer Y."/>
            <person name="Podila G.K."/>
            <person name="Polle A."/>
            <person name="Pukkila P.J."/>
            <person name="Richardson P.M."/>
            <person name="Rouze P."/>
            <person name="Sanders I.R."/>
            <person name="Stajich J.E."/>
            <person name="Tunlid A."/>
            <person name="Tuskan G."/>
            <person name="Grigoriev I.V."/>
        </authorList>
    </citation>
    <scope>NUCLEOTIDE SEQUENCE [LARGE SCALE GENOMIC DNA]</scope>
    <source>
        <strain evidence="3">S238N-H82 / ATCC MYA-4686</strain>
    </source>
</reference>
<gene>
    <name evidence="2" type="ORF">LACBIDRAFT_295750</name>
</gene>
<dbReference type="PROSITE" id="PS50181">
    <property type="entry name" value="FBOX"/>
    <property type="match status" value="1"/>
</dbReference>
<proteinExistence type="predicted"/>
<dbReference type="KEGG" id="lbc:LACBIDRAFT_295750"/>
<dbReference type="Pfam" id="PF12937">
    <property type="entry name" value="F-box-like"/>
    <property type="match status" value="1"/>
</dbReference>
<evidence type="ECO:0000313" key="3">
    <source>
        <dbReference type="Proteomes" id="UP000001194"/>
    </source>
</evidence>
<sequence length="551" mass="61519">MLKLTDDILIYILSFLQPPSILFLRETCKRLYQLSYQRIVWTNACTTDILSNNYPFPSDGNLPQLNLDLLEQYTLKAWFLASKWRQSAFTPPPPRVVGCLDEDITSISDVRFLPCLDRTLVVTISKSIWSGLTVWALQGDVLVKRCEWFPRGAIFTGYAVNSEGMMAVSVWKEGEHIVHILSLDTETWTLNSIATLNTIFRPICLNGHVLALSNDVSKSLLWDWQNSTYAILQSSPLPNDENQGGTRNLFQLTPNPQPQHDRCIQVIFAYHSILVVSARSIHLFPFPVFSTIPFAPDIPAFLPSEDSNAHKVHAPLAQHSFGWVDGVAVSVSSAHGEHSKGRMEEHVALSILLRPESDDPWYPAEEHKLEMYTLYPNSAFDPSSLDEVVVSSNLSTKSQAQQLPYTFPPVLTHAIPTRHGVLRCASLALGKCGTGVWIEPRLPRTMEGLVDGFLRHAAKGNWNARKEKERVMCAVFPGPLYVSGLEGSKSESEELDRGPVPIQIQGMELDISGVVDDDDDGMGDWAAFDYDESRGRVVLASSYGRVLILEV</sequence>
<dbReference type="AlphaFoldDB" id="B0DXR4"/>
<dbReference type="InParanoid" id="B0DXR4"/>
<dbReference type="HOGENOM" id="CLU_027585_0_0_1"/>
<dbReference type="STRING" id="486041.B0DXR4"/>
<feature type="domain" description="F-box" evidence="1">
    <location>
        <begin position="1"/>
        <end position="44"/>
    </location>
</feature>
<dbReference type="InterPro" id="IPR001810">
    <property type="entry name" value="F-box_dom"/>
</dbReference>
<dbReference type="RefSeq" id="XP_001888669.1">
    <property type="nucleotide sequence ID" value="XM_001888634.1"/>
</dbReference>
<dbReference type="Gene3D" id="1.20.1280.50">
    <property type="match status" value="1"/>
</dbReference>
<dbReference type="GeneID" id="6084373"/>
<dbReference type="Proteomes" id="UP000001194">
    <property type="component" value="Unassembled WGS sequence"/>
</dbReference>
<evidence type="ECO:0000259" key="1">
    <source>
        <dbReference type="PROSITE" id="PS50181"/>
    </source>
</evidence>
<organism evidence="3">
    <name type="scientific">Laccaria bicolor (strain S238N-H82 / ATCC MYA-4686)</name>
    <name type="common">Bicoloured deceiver</name>
    <name type="synonym">Laccaria laccata var. bicolor</name>
    <dbReference type="NCBI Taxonomy" id="486041"/>
    <lineage>
        <taxon>Eukaryota</taxon>
        <taxon>Fungi</taxon>
        <taxon>Dikarya</taxon>
        <taxon>Basidiomycota</taxon>
        <taxon>Agaricomycotina</taxon>
        <taxon>Agaricomycetes</taxon>
        <taxon>Agaricomycetidae</taxon>
        <taxon>Agaricales</taxon>
        <taxon>Agaricineae</taxon>
        <taxon>Hydnangiaceae</taxon>
        <taxon>Laccaria</taxon>
    </lineage>
</organism>
<keyword evidence="3" id="KW-1185">Reference proteome</keyword>
<evidence type="ECO:0000313" key="2">
    <source>
        <dbReference type="EMBL" id="EDR00660.1"/>
    </source>
</evidence>
<name>B0DXR4_LACBS</name>
<accession>B0DXR4</accession>
<dbReference type="OrthoDB" id="3034442at2759"/>
<protein>
    <submittedName>
        <fullName evidence="2">Predicted protein</fullName>
    </submittedName>
</protein>